<evidence type="ECO:0000313" key="3">
    <source>
        <dbReference type="EMBL" id="KAB2807749.1"/>
    </source>
</evidence>
<accession>A0A6N6RF90</accession>
<dbReference type="PANTHER" id="PTHR22916">
    <property type="entry name" value="GLYCOSYLTRANSFERASE"/>
    <property type="match status" value="1"/>
</dbReference>
<dbReference type="SUPFAM" id="SSF53448">
    <property type="entry name" value="Nucleotide-diphospho-sugar transferases"/>
    <property type="match status" value="1"/>
</dbReference>
<feature type="domain" description="Glycosyltransferase 2-like" evidence="2">
    <location>
        <begin position="13"/>
        <end position="150"/>
    </location>
</feature>
<keyword evidence="1" id="KW-0472">Membrane</keyword>
<dbReference type="Gene3D" id="3.90.550.10">
    <property type="entry name" value="Spore Coat Polysaccharide Biosynthesis Protein SpsA, Chain A"/>
    <property type="match status" value="1"/>
</dbReference>
<gene>
    <name evidence="3" type="ORF">F8C67_11960</name>
</gene>
<evidence type="ECO:0000256" key="1">
    <source>
        <dbReference type="SAM" id="Phobius"/>
    </source>
</evidence>
<proteinExistence type="predicted"/>
<dbReference type="EMBL" id="WBVO01000010">
    <property type="protein sequence ID" value="KAB2807749.1"/>
    <property type="molecule type" value="Genomic_DNA"/>
</dbReference>
<protein>
    <submittedName>
        <fullName evidence="3">Glycosyltransferase family 2 protein</fullName>
    </submittedName>
</protein>
<evidence type="ECO:0000313" key="4">
    <source>
        <dbReference type="Proteomes" id="UP000468650"/>
    </source>
</evidence>
<dbReference type="OrthoDB" id="635429at2"/>
<keyword evidence="1" id="KW-0812">Transmembrane</keyword>
<dbReference type="Proteomes" id="UP000468650">
    <property type="component" value="Unassembled WGS sequence"/>
</dbReference>
<comment type="caution">
    <text evidence="3">The sequence shown here is derived from an EMBL/GenBank/DDBJ whole genome shotgun (WGS) entry which is preliminary data.</text>
</comment>
<name>A0A6N6RF90_9FLAO</name>
<dbReference type="AlphaFoldDB" id="A0A6N6RF90"/>
<keyword evidence="4" id="KW-1185">Reference proteome</keyword>
<evidence type="ECO:0000259" key="2">
    <source>
        <dbReference type="Pfam" id="PF00535"/>
    </source>
</evidence>
<dbReference type="Pfam" id="PF00535">
    <property type="entry name" value="Glycos_transf_2"/>
    <property type="match status" value="1"/>
</dbReference>
<organism evidence="3 4">
    <name type="scientific">Phaeocystidibacter luteus</name>
    <dbReference type="NCBI Taxonomy" id="911197"/>
    <lineage>
        <taxon>Bacteria</taxon>
        <taxon>Pseudomonadati</taxon>
        <taxon>Bacteroidota</taxon>
        <taxon>Flavobacteriia</taxon>
        <taxon>Flavobacteriales</taxon>
        <taxon>Phaeocystidibacteraceae</taxon>
        <taxon>Phaeocystidibacter</taxon>
    </lineage>
</organism>
<keyword evidence="1" id="KW-1133">Transmembrane helix</keyword>
<reference evidence="3 4" key="1">
    <citation type="submission" date="2019-09" db="EMBL/GenBank/DDBJ databases">
        <title>Genomes of family Cryomorphaceae.</title>
        <authorList>
            <person name="Bowman J.P."/>
        </authorList>
    </citation>
    <scope>NUCLEOTIDE SEQUENCE [LARGE SCALE GENOMIC DNA]</scope>
    <source>
        <strain evidence="3 4">LMG 25704</strain>
    </source>
</reference>
<dbReference type="PANTHER" id="PTHR22916:SF3">
    <property type="entry name" value="UDP-GLCNAC:BETAGAL BETA-1,3-N-ACETYLGLUCOSAMINYLTRANSFERASE-LIKE PROTEIN 1"/>
    <property type="match status" value="1"/>
</dbReference>
<keyword evidence="3" id="KW-0808">Transferase</keyword>
<dbReference type="InterPro" id="IPR001173">
    <property type="entry name" value="Glyco_trans_2-like"/>
</dbReference>
<sequence>MFAFKRKPLPKVSVIIPNYNHARFLPKRIESVLLQSYTDIEVIILDDCSPDNSREIIEAYAAKDERIRLHFNEVNSGSTFVQWNRGVELARGEYIWIAESDDFASTDLLESLVPVLEKNEDVVLAYGQTVVVDESGDRIRSYQQDYDFLFKGKSDRWKSDFIVDGKSEASEFLIFHNTIPNASAALIRKSSYLKTGGAEPKWKLNGDWMFYAKLLMNGKLAFVNSEVNFFRTHPVTQRQTANLTPRVYDEILHILRFIRENGHPTSKNIWKAHRIVAAWWTGSLFRQKWTLKTASVNFRLFWQFLLWKPWLPLSLVLTLFFYILSNLTTWLGIKGKLRKWINRVIPGLLFDPEEKEIE</sequence>
<dbReference type="InterPro" id="IPR029044">
    <property type="entry name" value="Nucleotide-diphossugar_trans"/>
</dbReference>
<dbReference type="GO" id="GO:0016758">
    <property type="term" value="F:hexosyltransferase activity"/>
    <property type="evidence" value="ECO:0007669"/>
    <property type="project" value="UniProtKB-ARBA"/>
</dbReference>
<feature type="transmembrane region" description="Helical" evidence="1">
    <location>
        <begin position="313"/>
        <end position="333"/>
    </location>
</feature>